<evidence type="ECO:0000256" key="1">
    <source>
        <dbReference type="ARBA" id="ARBA00022603"/>
    </source>
</evidence>
<evidence type="ECO:0000256" key="6">
    <source>
        <dbReference type="PROSITE-ProRule" id="PRU01016"/>
    </source>
</evidence>
<evidence type="ECO:0000256" key="4">
    <source>
        <dbReference type="ARBA" id="ARBA00022747"/>
    </source>
</evidence>
<dbReference type="Gene3D" id="3.90.120.10">
    <property type="entry name" value="DNA Methylase, subunit A, domain 2"/>
    <property type="match status" value="1"/>
</dbReference>
<dbReference type="OrthoDB" id="32195at2"/>
<comment type="similarity">
    <text evidence="6 7">Belongs to the class I-like SAM-binding methyltransferase superfamily. C5-methyltransferase family.</text>
</comment>
<keyword evidence="4" id="KW-0680">Restriction system</keyword>
<dbReference type="EMBL" id="CP025096">
    <property type="protein sequence ID" value="AUD07091.1"/>
    <property type="molecule type" value="Genomic_DNA"/>
</dbReference>
<dbReference type="PANTHER" id="PTHR10629">
    <property type="entry name" value="CYTOSINE-SPECIFIC METHYLTRANSFERASE"/>
    <property type="match status" value="1"/>
</dbReference>
<dbReference type="InterPro" id="IPR018117">
    <property type="entry name" value="C5_DNA_meth_AS"/>
</dbReference>
<dbReference type="Gene3D" id="3.40.50.150">
    <property type="entry name" value="Vaccinia Virus protein VP39"/>
    <property type="match status" value="1"/>
</dbReference>
<dbReference type="GO" id="GO:0003886">
    <property type="term" value="F:DNA (cytosine-5-)-methyltransferase activity"/>
    <property type="evidence" value="ECO:0007669"/>
    <property type="project" value="UniProtKB-EC"/>
</dbReference>
<evidence type="ECO:0000313" key="9">
    <source>
        <dbReference type="EMBL" id="AUD07091.1"/>
    </source>
</evidence>
<accession>A0A2K8ZB24</accession>
<feature type="active site" evidence="6">
    <location>
        <position position="93"/>
    </location>
</feature>
<dbReference type="Proteomes" id="UP000232883">
    <property type="component" value="Chromosome"/>
</dbReference>
<dbReference type="RefSeq" id="WP_100993659.1">
    <property type="nucleotide sequence ID" value="NZ_CP025096.1"/>
</dbReference>
<sequence length="410" mass="46844">MNKKYNYIDLFAGCGGLSLGLHNSGWQGVFAVEKNKDAFLTLKHNLIDKRKHFIWPDWLPQTNLDIDQVLKDHKENLENLAGSISLVVGGPPCQGFSVAGLRKEGDQRNNLIHSYIKFIEIVKPEMIFFENVKGFTLEFKKNKKGGIKYSEFVLKALRDLGYKVKGELTELSVYGVPQRRTRFILAGVRSDVKSTIDVDDFFKITKKNSANFLRKKGISINTNLSEAISDIQKSNGYIDSSENKNFKAGIYGNPESSYQKYIREDCENLFPNSHRFANHKKEIIEKFEMILQSPNKNISINKELREKFNIKKHRVVPLSKTEKCPTLTTLPDDFIHYSEPRILTVREYARIQTFPDWYEFLGQYTTGGKRRVNEVPRYTQIGNAIPPLFGEQSGLTLKKIIDNAATSTGA</sequence>
<evidence type="ECO:0000313" key="10">
    <source>
        <dbReference type="Proteomes" id="UP000232883"/>
    </source>
</evidence>
<organism evidence="9 10">
    <name type="scientific">Spirosoma pollinicola</name>
    <dbReference type="NCBI Taxonomy" id="2057025"/>
    <lineage>
        <taxon>Bacteria</taxon>
        <taxon>Pseudomonadati</taxon>
        <taxon>Bacteroidota</taxon>
        <taxon>Cytophagia</taxon>
        <taxon>Cytophagales</taxon>
        <taxon>Cytophagaceae</taxon>
        <taxon>Spirosoma</taxon>
    </lineage>
</organism>
<dbReference type="Pfam" id="PF00145">
    <property type="entry name" value="DNA_methylase"/>
    <property type="match status" value="1"/>
</dbReference>
<dbReference type="GO" id="GO:0009307">
    <property type="term" value="P:DNA restriction-modification system"/>
    <property type="evidence" value="ECO:0007669"/>
    <property type="project" value="UniProtKB-KW"/>
</dbReference>
<dbReference type="AlphaFoldDB" id="A0A2K8ZB24"/>
<dbReference type="REBASE" id="227044">
    <property type="entry name" value="M.SspHA7ORF37900P"/>
</dbReference>
<keyword evidence="10" id="KW-1185">Reference proteome</keyword>
<dbReference type="PANTHER" id="PTHR10629:SF52">
    <property type="entry name" value="DNA (CYTOSINE-5)-METHYLTRANSFERASE 1"/>
    <property type="match status" value="1"/>
</dbReference>
<dbReference type="InterPro" id="IPR050390">
    <property type="entry name" value="C5-Methyltransferase"/>
</dbReference>
<protein>
    <recommendedName>
        <fullName evidence="8">Cytosine-specific methyltransferase</fullName>
        <ecNumber evidence="8">2.1.1.37</ecNumber>
    </recommendedName>
</protein>
<comment type="catalytic activity">
    <reaction evidence="5 8">
        <text>a 2'-deoxycytidine in DNA + S-adenosyl-L-methionine = a 5-methyl-2'-deoxycytidine in DNA + S-adenosyl-L-homocysteine + H(+)</text>
        <dbReference type="Rhea" id="RHEA:13681"/>
        <dbReference type="Rhea" id="RHEA-COMP:11369"/>
        <dbReference type="Rhea" id="RHEA-COMP:11370"/>
        <dbReference type="ChEBI" id="CHEBI:15378"/>
        <dbReference type="ChEBI" id="CHEBI:57856"/>
        <dbReference type="ChEBI" id="CHEBI:59789"/>
        <dbReference type="ChEBI" id="CHEBI:85452"/>
        <dbReference type="ChEBI" id="CHEBI:85454"/>
        <dbReference type="EC" id="2.1.1.37"/>
    </reaction>
</comment>
<dbReference type="PROSITE" id="PS51679">
    <property type="entry name" value="SAM_MT_C5"/>
    <property type="match status" value="1"/>
</dbReference>
<dbReference type="SUPFAM" id="SSF53335">
    <property type="entry name" value="S-adenosyl-L-methionine-dependent methyltransferases"/>
    <property type="match status" value="1"/>
</dbReference>
<keyword evidence="2 6" id="KW-0808">Transferase</keyword>
<evidence type="ECO:0000256" key="8">
    <source>
        <dbReference type="RuleBase" id="RU000417"/>
    </source>
</evidence>
<reference evidence="9 10" key="1">
    <citation type="submission" date="2017-11" db="EMBL/GenBank/DDBJ databases">
        <title>Taxonomic description and genome sequences of Spirosoma HA7 sp. nov., isolated from pollen microhabitat of Corylus avellana.</title>
        <authorList>
            <person name="Ambika Manirajan B."/>
            <person name="Suarez C."/>
            <person name="Ratering S."/>
            <person name="Geissler-Plaum R."/>
            <person name="Cardinale M."/>
            <person name="Sylvia S."/>
        </authorList>
    </citation>
    <scope>NUCLEOTIDE SEQUENCE [LARGE SCALE GENOMIC DNA]</scope>
    <source>
        <strain evidence="9 10">HA7</strain>
    </source>
</reference>
<evidence type="ECO:0000256" key="2">
    <source>
        <dbReference type="ARBA" id="ARBA00022679"/>
    </source>
</evidence>
<evidence type="ECO:0000256" key="5">
    <source>
        <dbReference type="ARBA" id="ARBA00047422"/>
    </source>
</evidence>
<dbReference type="KEGG" id="spir:CWM47_37900"/>
<dbReference type="PROSITE" id="PS00094">
    <property type="entry name" value="C5_MTASE_1"/>
    <property type="match status" value="1"/>
</dbReference>
<dbReference type="NCBIfam" id="TIGR00675">
    <property type="entry name" value="dcm"/>
    <property type="match status" value="1"/>
</dbReference>
<keyword evidence="3 6" id="KW-0949">S-adenosyl-L-methionine</keyword>
<dbReference type="InterPro" id="IPR029063">
    <property type="entry name" value="SAM-dependent_MTases_sf"/>
</dbReference>
<evidence type="ECO:0000256" key="7">
    <source>
        <dbReference type="RuleBase" id="RU000416"/>
    </source>
</evidence>
<evidence type="ECO:0000256" key="3">
    <source>
        <dbReference type="ARBA" id="ARBA00022691"/>
    </source>
</evidence>
<dbReference type="PRINTS" id="PR00105">
    <property type="entry name" value="C5METTRFRASE"/>
</dbReference>
<dbReference type="GO" id="GO:0032259">
    <property type="term" value="P:methylation"/>
    <property type="evidence" value="ECO:0007669"/>
    <property type="project" value="UniProtKB-KW"/>
</dbReference>
<dbReference type="EC" id="2.1.1.37" evidence="8"/>
<name>A0A2K8ZB24_9BACT</name>
<dbReference type="InterPro" id="IPR001525">
    <property type="entry name" value="C5_MeTfrase"/>
</dbReference>
<gene>
    <name evidence="9" type="ORF">CWM47_37900</name>
</gene>
<keyword evidence="1 6" id="KW-0489">Methyltransferase</keyword>
<proteinExistence type="inferred from homology"/>